<dbReference type="SMART" id="SM00530">
    <property type="entry name" value="HTH_XRE"/>
    <property type="match status" value="1"/>
</dbReference>
<dbReference type="AlphaFoldDB" id="A0A926DZ68"/>
<dbReference type="RefSeq" id="WP_249282317.1">
    <property type="nucleotide sequence ID" value="NZ_JACRST010000004.1"/>
</dbReference>
<dbReference type="Gene3D" id="1.10.260.40">
    <property type="entry name" value="lambda repressor-like DNA-binding domains"/>
    <property type="match status" value="1"/>
</dbReference>
<comment type="caution">
    <text evidence="2">The sequence shown here is derived from an EMBL/GenBank/DDBJ whole genome shotgun (WGS) entry which is preliminary data.</text>
</comment>
<proteinExistence type="predicted"/>
<dbReference type="CDD" id="cd00093">
    <property type="entry name" value="HTH_XRE"/>
    <property type="match status" value="1"/>
</dbReference>
<gene>
    <name evidence="2" type="ORF">H8711_04340</name>
</gene>
<accession>A0A926DZ68</accession>
<evidence type="ECO:0000259" key="1">
    <source>
        <dbReference type="PROSITE" id="PS50943"/>
    </source>
</evidence>
<dbReference type="InterPro" id="IPR001387">
    <property type="entry name" value="Cro/C1-type_HTH"/>
</dbReference>
<keyword evidence="3" id="KW-1185">Reference proteome</keyword>
<organism evidence="2 3">
    <name type="scientific">Ligaoa zhengdingensis</name>
    <dbReference type="NCBI Taxonomy" id="2763658"/>
    <lineage>
        <taxon>Bacteria</taxon>
        <taxon>Bacillati</taxon>
        <taxon>Bacillota</taxon>
        <taxon>Clostridia</taxon>
        <taxon>Eubacteriales</taxon>
        <taxon>Oscillospiraceae</taxon>
        <taxon>Ligaoa</taxon>
    </lineage>
</organism>
<reference evidence="2" key="1">
    <citation type="submission" date="2020-08" db="EMBL/GenBank/DDBJ databases">
        <title>Genome public.</title>
        <authorList>
            <person name="Liu C."/>
            <person name="Sun Q."/>
        </authorList>
    </citation>
    <scope>NUCLEOTIDE SEQUENCE</scope>
    <source>
        <strain evidence="2">NSJ-31</strain>
    </source>
</reference>
<evidence type="ECO:0000313" key="3">
    <source>
        <dbReference type="Proteomes" id="UP000653127"/>
    </source>
</evidence>
<sequence>MKTKQAVADRILELCAERGIAVNKLATISGMPAMTVYSMLNQKSMNPGIVTIKRLCDGLGITLGEFFNTPEFDSLEQESE</sequence>
<dbReference type="Pfam" id="PF13443">
    <property type="entry name" value="HTH_26"/>
    <property type="match status" value="1"/>
</dbReference>
<dbReference type="GO" id="GO:0003677">
    <property type="term" value="F:DNA binding"/>
    <property type="evidence" value="ECO:0007669"/>
    <property type="project" value="InterPro"/>
</dbReference>
<dbReference type="Proteomes" id="UP000653127">
    <property type="component" value="Unassembled WGS sequence"/>
</dbReference>
<dbReference type="PROSITE" id="PS50943">
    <property type="entry name" value="HTH_CROC1"/>
    <property type="match status" value="1"/>
</dbReference>
<feature type="domain" description="HTH cro/C1-type" evidence="1">
    <location>
        <begin position="11"/>
        <end position="66"/>
    </location>
</feature>
<name>A0A926DZ68_9FIRM</name>
<evidence type="ECO:0000313" key="2">
    <source>
        <dbReference type="EMBL" id="MBC8546164.1"/>
    </source>
</evidence>
<dbReference type="InterPro" id="IPR010982">
    <property type="entry name" value="Lambda_DNA-bd_dom_sf"/>
</dbReference>
<dbReference type="EMBL" id="JACRST010000004">
    <property type="protein sequence ID" value="MBC8546164.1"/>
    <property type="molecule type" value="Genomic_DNA"/>
</dbReference>
<protein>
    <submittedName>
        <fullName evidence="2">Helix-turn-helix transcriptional regulator</fullName>
    </submittedName>
</protein>
<dbReference type="SUPFAM" id="SSF47413">
    <property type="entry name" value="lambda repressor-like DNA-binding domains"/>
    <property type="match status" value="1"/>
</dbReference>